<name>A0A6A5HTC9_CAERE</name>
<sequence>MSSPNTNISPTQGINLLRSLLNDPHISPQKQPQKIIETLGSRPVPTYGNWTIAPNQNNFHQSQNSQPTFVPVRRYFVYKYHYEYYDPIPLHHLFNTSMKNQNEIDEDAFLPQSDLYWMRKRQERYEFHKNQKGKVEKQLYINI</sequence>
<dbReference type="AlphaFoldDB" id="A0A6A5HTC9"/>
<dbReference type="CTD" id="9815383"/>
<protein>
    <submittedName>
        <fullName evidence="1">Uncharacterized protein</fullName>
    </submittedName>
</protein>
<comment type="caution">
    <text evidence="1">The sequence shown here is derived from an EMBL/GenBank/DDBJ whole genome shotgun (WGS) entry which is preliminary data.</text>
</comment>
<reference evidence="1 2" key="1">
    <citation type="submission" date="2019-12" db="EMBL/GenBank/DDBJ databases">
        <title>Chromosome-level assembly of the Caenorhabditis remanei genome.</title>
        <authorList>
            <person name="Teterina A.A."/>
            <person name="Willis J.H."/>
            <person name="Phillips P.C."/>
        </authorList>
    </citation>
    <scope>NUCLEOTIDE SEQUENCE [LARGE SCALE GENOMIC DNA]</scope>
    <source>
        <strain evidence="1 2">PX506</strain>
        <tissue evidence="1">Whole organism</tissue>
    </source>
</reference>
<dbReference type="KEGG" id="crq:GCK72_001823"/>
<accession>A0A6A5HTC9</accession>
<dbReference type="GeneID" id="9815383"/>
<dbReference type="EMBL" id="WUAV01000001">
    <property type="protein sequence ID" value="KAF1770006.1"/>
    <property type="molecule type" value="Genomic_DNA"/>
</dbReference>
<dbReference type="RefSeq" id="XP_003114851.2">
    <property type="nucleotide sequence ID" value="XM_003114803.2"/>
</dbReference>
<proteinExistence type="predicted"/>
<organism evidence="1 2">
    <name type="scientific">Caenorhabditis remanei</name>
    <name type="common">Caenorhabditis vulgaris</name>
    <dbReference type="NCBI Taxonomy" id="31234"/>
    <lineage>
        <taxon>Eukaryota</taxon>
        <taxon>Metazoa</taxon>
        <taxon>Ecdysozoa</taxon>
        <taxon>Nematoda</taxon>
        <taxon>Chromadorea</taxon>
        <taxon>Rhabditida</taxon>
        <taxon>Rhabditina</taxon>
        <taxon>Rhabditomorpha</taxon>
        <taxon>Rhabditoidea</taxon>
        <taxon>Rhabditidae</taxon>
        <taxon>Peloderinae</taxon>
        <taxon>Caenorhabditis</taxon>
    </lineage>
</organism>
<evidence type="ECO:0000313" key="2">
    <source>
        <dbReference type="Proteomes" id="UP000483820"/>
    </source>
</evidence>
<evidence type="ECO:0000313" key="1">
    <source>
        <dbReference type="EMBL" id="KAF1770006.1"/>
    </source>
</evidence>
<dbReference type="Proteomes" id="UP000483820">
    <property type="component" value="Chromosome I"/>
</dbReference>
<gene>
    <name evidence="1" type="ORF">GCK72_001823</name>
</gene>